<dbReference type="EMBL" id="OZ035823">
    <property type="protein sequence ID" value="CAL1569679.1"/>
    <property type="molecule type" value="Genomic_DNA"/>
</dbReference>
<name>A0AAV2J2W5_KNICA</name>
<organism evidence="2 3">
    <name type="scientific">Knipowitschia caucasica</name>
    <name type="common">Caucasian dwarf goby</name>
    <name type="synonym">Pomatoschistus caucasicus</name>
    <dbReference type="NCBI Taxonomy" id="637954"/>
    <lineage>
        <taxon>Eukaryota</taxon>
        <taxon>Metazoa</taxon>
        <taxon>Chordata</taxon>
        <taxon>Craniata</taxon>
        <taxon>Vertebrata</taxon>
        <taxon>Euteleostomi</taxon>
        <taxon>Actinopterygii</taxon>
        <taxon>Neopterygii</taxon>
        <taxon>Teleostei</taxon>
        <taxon>Neoteleostei</taxon>
        <taxon>Acanthomorphata</taxon>
        <taxon>Gobiaria</taxon>
        <taxon>Gobiiformes</taxon>
        <taxon>Gobioidei</taxon>
        <taxon>Gobiidae</taxon>
        <taxon>Gobiinae</taxon>
        <taxon>Knipowitschia</taxon>
    </lineage>
</organism>
<dbReference type="Proteomes" id="UP001497482">
    <property type="component" value="Chromosome 1"/>
</dbReference>
<sequence>MNGGIISVIPSPPKHETISPPGPRRVGPLRGDEPGEKQISSVQLSGTSLPSRLSCSYSLIISAPFPVIYVDIDQSTGAGGGGRRGGETRERGKTHS</sequence>
<evidence type="ECO:0000256" key="1">
    <source>
        <dbReference type="SAM" id="MobiDB-lite"/>
    </source>
</evidence>
<proteinExistence type="predicted"/>
<keyword evidence="3" id="KW-1185">Reference proteome</keyword>
<feature type="compositionally biased region" description="Basic and acidic residues" evidence="1">
    <location>
        <begin position="84"/>
        <end position="96"/>
    </location>
</feature>
<feature type="compositionally biased region" description="Polar residues" evidence="1">
    <location>
        <begin position="38"/>
        <end position="49"/>
    </location>
</feature>
<dbReference type="AlphaFoldDB" id="A0AAV2J2W5"/>
<protein>
    <submittedName>
        <fullName evidence="2">Uncharacterized protein</fullName>
    </submittedName>
</protein>
<feature type="region of interest" description="Disordered" evidence="1">
    <location>
        <begin position="1"/>
        <end position="49"/>
    </location>
</feature>
<feature type="region of interest" description="Disordered" evidence="1">
    <location>
        <begin position="72"/>
        <end position="96"/>
    </location>
</feature>
<evidence type="ECO:0000313" key="2">
    <source>
        <dbReference type="EMBL" id="CAL1569679.1"/>
    </source>
</evidence>
<accession>A0AAV2J2W5</accession>
<gene>
    <name evidence="2" type="ORF">KC01_LOCUS2079</name>
</gene>
<evidence type="ECO:0000313" key="3">
    <source>
        <dbReference type="Proteomes" id="UP001497482"/>
    </source>
</evidence>
<reference evidence="2 3" key="1">
    <citation type="submission" date="2024-04" db="EMBL/GenBank/DDBJ databases">
        <authorList>
            <person name="Waldvogel A.-M."/>
            <person name="Schoenle A."/>
        </authorList>
    </citation>
    <scope>NUCLEOTIDE SEQUENCE [LARGE SCALE GENOMIC DNA]</scope>
</reference>